<dbReference type="EMBL" id="SACY01000005">
    <property type="protein sequence ID" value="RVU23592.1"/>
    <property type="molecule type" value="Genomic_DNA"/>
</dbReference>
<feature type="transmembrane region" description="Helical" evidence="1">
    <location>
        <begin position="6"/>
        <end position="28"/>
    </location>
</feature>
<organism evidence="2 3">
    <name type="scientific">Sandaracinomonas limnophila</name>
    <dbReference type="NCBI Taxonomy" id="1862386"/>
    <lineage>
        <taxon>Bacteria</taxon>
        <taxon>Pseudomonadati</taxon>
        <taxon>Bacteroidota</taxon>
        <taxon>Cytophagia</taxon>
        <taxon>Cytophagales</taxon>
        <taxon>Flectobacillaceae</taxon>
        <taxon>Sandaracinomonas</taxon>
    </lineage>
</organism>
<protein>
    <submittedName>
        <fullName evidence="2">DUF2490 domain-containing protein</fullName>
    </submittedName>
</protein>
<comment type="caution">
    <text evidence="2">The sequence shown here is derived from an EMBL/GenBank/DDBJ whole genome shotgun (WGS) entry which is preliminary data.</text>
</comment>
<keyword evidence="1" id="KW-0472">Membrane</keyword>
<keyword evidence="1" id="KW-0812">Transmembrane</keyword>
<keyword evidence="1" id="KW-1133">Transmembrane helix</keyword>
<evidence type="ECO:0000313" key="3">
    <source>
        <dbReference type="Proteomes" id="UP000282832"/>
    </source>
</evidence>
<dbReference type="Pfam" id="PF10677">
    <property type="entry name" value="DUF2490"/>
    <property type="match status" value="1"/>
</dbReference>
<gene>
    <name evidence="2" type="ORF">EOJ36_10980</name>
</gene>
<dbReference type="OrthoDB" id="1118734at2"/>
<keyword evidence="3" id="KW-1185">Reference proteome</keyword>
<dbReference type="Proteomes" id="UP000282832">
    <property type="component" value="Unassembled WGS sequence"/>
</dbReference>
<evidence type="ECO:0000313" key="2">
    <source>
        <dbReference type="EMBL" id="RVU23592.1"/>
    </source>
</evidence>
<dbReference type="AlphaFoldDB" id="A0A437PMU1"/>
<evidence type="ECO:0000256" key="1">
    <source>
        <dbReference type="SAM" id="Phobius"/>
    </source>
</evidence>
<accession>A0A437PMU1</accession>
<name>A0A437PMU1_9BACT</name>
<dbReference type="InterPro" id="IPR019619">
    <property type="entry name" value="DUF2490"/>
</dbReference>
<sequence length="251" mass="29450">MGFVGYLFIFVVVKQIFVFLSIFLLVFVGQAQNTVYQNQLWVNYNFQLPFAKQKSFQLEISERVFTNPFEHALLAFRGTYRFPVGKNKEMALGIANFNQTPTDPLAQPRLSIPEIRPTIDFIYKRPFKKFSLENRVRVEPRFYNIPNSSKTELTDVVTLGAVRWRDRLQAMIPINSKWDSRIGTELLLHSEVNLATRGFDQLRFIGALTYKFSSKTQLEAAYIHQLQSKGIIDYFERDILWLNFTQKIKWN</sequence>
<reference evidence="2 3" key="1">
    <citation type="submission" date="2019-01" db="EMBL/GenBank/DDBJ databases">
        <authorList>
            <person name="Chen W.-M."/>
        </authorList>
    </citation>
    <scope>NUCLEOTIDE SEQUENCE [LARGE SCALE GENOMIC DNA]</scope>
    <source>
        <strain evidence="2 3">FSY-15</strain>
    </source>
</reference>
<proteinExistence type="predicted"/>